<dbReference type="GO" id="GO:0051539">
    <property type="term" value="F:4 iron, 4 sulfur cluster binding"/>
    <property type="evidence" value="ECO:0007669"/>
    <property type="project" value="UniProtKB-KW"/>
</dbReference>
<dbReference type="InterPro" id="IPR017896">
    <property type="entry name" value="4Fe4S_Fe-S-bd"/>
</dbReference>
<dbReference type="InterPro" id="IPR017900">
    <property type="entry name" value="4Fe4S_Fe_S_CS"/>
</dbReference>
<dbReference type="RefSeq" id="WP_145385699.1">
    <property type="nucleotide sequence ID" value="NZ_CP037423.1"/>
</dbReference>
<feature type="domain" description="4Fe-4S ferredoxin-type" evidence="6">
    <location>
        <begin position="199"/>
        <end position="228"/>
    </location>
</feature>
<evidence type="ECO:0000259" key="6">
    <source>
        <dbReference type="PROSITE" id="PS51379"/>
    </source>
</evidence>
<keyword evidence="4" id="KW-0411">Iron-sulfur</keyword>
<keyword evidence="3" id="KW-0408">Iron</keyword>
<evidence type="ECO:0000313" key="7">
    <source>
        <dbReference type="EMBL" id="QDV42069.1"/>
    </source>
</evidence>
<feature type="compositionally biased region" description="Basic and acidic residues" evidence="5">
    <location>
        <begin position="9"/>
        <end position="18"/>
    </location>
</feature>
<dbReference type="Proteomes" id="UP000319004">
    <property type="component" value="Chromosome"/>
</dbReference>
<keyword evidence="2" id="KW-0479">Metal-binding</keyword>
<evidence type="ECO:0000256" key="5">
    <source>
        <dbReference type="SAM" id="MobiDB-lite"/>
    </source>
</evidence>
<dbReference type="SUPFAM" id="SSF54862">
    <property type="entry name" value="4Fe-4S ferredoxins"/>
    <property type="match status" value="1"/>
</dbReference>
<dbReference type="EMBL" id="CP037423">
    <property type="protein sequence ID" value="QDV42069.1"/>
    <property type="molecule type" value="Genomic_DNA"/>
</dbReference>
<evidence type="ECO:0000313" key="8">
    <source>
        <dbReference type="Proteomes" id="UP000319004"/>
    </source>
</evidence>
<gene>
    <name evidence="7" type="primary">ttrB_1</name>
    <name evidence="7" type="ORF">Enr13x_19120</name>
</gene>
<dbReference type="PROSITE" id="PS00198">
    <property type="entry name" value="4FE4S_FER_1"/>
    <property type="match status" value="1"/>
</dbReference>
<protein>
    <submittedName>
        <fullName evidence="7">Tetrathionate reductase subunit B</fullName>
    </submittedName>
</protein>
<dbReference type="PANTHER" id="PTHR43177:SF3">
    <property type="entry name" value="PROTEIN NRFC HOMOLOG"/>
    <property type="match status" value="1"/>
</dbReference>
<dbReference type="PANTHER" id="PTHR43177">
    <property type="entry name" value="PROTEIN NRFC"/>
    <property type="match status" value="1"/>
</dbReference>
<feature type="region of interest" description="Disordered" evidence="5">
    <location>
        <begin position="1"/>
        <end position="20"/>
    </location>
</feature>
<dbReference type="PROSITE" id="PS51318">
    <property type="entry name" value="TAT"/>
    <property type="match status" value="1"/>
</dbReference>
<dbReference type="OrthoDB" id="9779457at2"/>
<keyword evidence="8" id="KW-1185">Reference proteome</keyword>
<reference evidence="7 8" key="1">
    <citation type="submission" date="2019-03" db="EMBL/GenBank/DDBJ databases">
        <title>Deep-cultivation of Planctomycetes and their phenomic and genomic characterization uncovers novel biology.</title>
        <authorList>
            <person name="Wiegand S."/>
            <person name="Jogler M."/>
            <person name="Boedeker C."/>
            <person name="Pinto D."/>
            <person name="Vollmers J."/>
            <person name="Rivas-Marin E."/>
            <person name="Kohn T."/>
            <person name="Peeters S.H."/>
            <person name="Heuer A."/>
            <person name="Rast P."/>
            <person name="Oberbeckmann S."/>
            <person name="Bunk B."/>
            <person name="Jeske O."/>
            <person name="Meyerdierks A."/>
            <person name="Storesund J.E."/>
            <person name="Kallscheuer N."/>
            <person name="Luecker S."/>
            <person name="Lage O.M."/>
            <person name="Pohl T."/>
            <person name="Merkel B.J."/>
            <person name="Hornburger P."/>
            <person name="Mueller R.-W."/>
            <person name="Bruemmer F."/>
            <person name="Labrenz M."/>
            <person name="Spormann A.M."/>
            <person name="Op den Camp H."/>
            <person name="Overmann J."/>
            <person name="Amann R."/>
            <person name="Jetten M.S.M."/>
            <person name="Mascher T."/>
            <person name="Medema M.H."/>
            <person name="Devos D.P."/>
            <person name="Kaster A.-K."/>
            <person name="Ovreas L."/>
            <person name="Rohde M."/>
            <person name="Galperin M.Y."/>
            <person name="Jogler C."/>
        </authorList>
    </citation>
    <scope>NUCLEOTIDE SEQUENCE [LARGE SCALE GENOMIC DNA]</scope>
    <source>
        <strain evidence="7 8">Enr13</strain>
    </source>
</reference>
<proteinExistence type="predicted"/>
<sequence>MTTTNDSPPKGEDGRDRSLPVIANPSRRTAVKGAFATLGAAAFVAAVSPLRQAAERTSAAEFMQSHYKRLTDEDKRKIIERLEAEAKENHGVEVEIADDRPIPGTKFVYAINLSVCNGNGKCVEACHKENNHDRSTGQSYIRVLEMPKGTMDMEEGNTTYSGVVPKDDKFYLPVQCQQCDEPPCVDVCPVKATWKEEDGIVVVDYNWCIGCRYCEAACPYHARRFNWKQAEIPAEEINPDQSYLSNRLRPVGVVEKCTYCLHRTRRGKLPACLEACPTGARVFGNILDPDSNIRWILENKRVYILKEELGTKPAFFYYFD</sequence>
<keyword evidence="1" id="KW-0004">4Fe-4S</keyword>
<evidence type="ECO:0000256" key="2">
    <source>
        <dbReference type="ARBA" id="ARBA00022723"/>
    </source>
</evidence>
<dbReference type="InterPro" id="IPR050954">
    <property type="entry name" value="ET_IronSulfur_Cluster-Binding"/>
</dbReference>
<dbReference type="AlphaFoldDB" id="A0A518HMN8"/>
<dbReference type="GO" id="GO:0046872">
    <property type="term" value="F:metal ion binding"/>
    <property type="evidence" value="ECO:0007669"/>
    <property type="project" value="UniProtKB-KW"/>
</dbReference>
<dbReference type="KEGG" id="snep:Enr13x_19120"/>
<dbReference type="CDD" id="cd10551">
    <property type="entry name" value="PsrB"/>
    <property type="match status" value="1"/>
</dbReference>
<evidence type="ECO:0000256" key="4">
    <source>
        <dbReference type="ARBA" id="ARBA00023014"/>
    </source>
</evidence>
<organism evidence="7 8">
    <name type="scientific">Stieleria neptunia</name>
    <dbReference type="NCBI Taxonomy" id="2527979"/>
    <lineage>
        <taxon>Bacteria</taxon>
        <taxon>Pseudomonadati</taxon>
        <taxon>Planctomycetota</taxon>
        <taxon>Planctomycetia</taxon>
        <taxon>Pirellulales</taxon>
        <taxon>Pirellulaceae</taxon>
        <taxon>Stieleria</taxon>
    </lineage>
</organism>
<dbReference type="InterPro" id="IPR006311">
    <property type="entry name" value="TAT_signal"/>
</dbReference>
<evidence type="ECO:0000256" key="3">
    <source>
        <dbReference type="ARBA" id="ARBA00023004"/>
    </source>
</evidence>
<dbReference type="PROSITE" id="PS51379">
    <property type="entry name" value="4FE4S_FER_2"/>
    <property type="match status" value="1"/>
</dbReference>
<evidence type="ECO:0000256" key="1">
    <source>
        <dbReference type="ARBA" id="ARBA00022485"/>
    </source>
</evidence>
<name>A0A518HMN8_9BACT</name>
<dbReference type="Gene3D" id="3.30.70.20">
    <property type="match status" value="2"/>
</dbReference>
<dbReference type="Pfam" id="PF13247">
    <property type="entry name" value="Fer4_11"/>
    <property type="match status" value="2"/>
</dbReference>
<accession>A0A518HMN8</accession>